<evidence type="ECO:0000259" key="1">
    <source>
        <dbReference type="Pfam" id="PF13460"/>
    </source>
</evidence>
<reference evidence="2 3" key="1">
    <citation type="submission" date="2021-12" db="EMBL/GenBank/DDBJ databases">
        <title>Discovery of the Pendulisporaceae a myxobacterial family with distinct sporulation behavior and unique specialized metabolism.</title>
        <authorList>
            <person name="Garcia R."/>
            <person name="Popoff A."/>
            <person name="Bader C.D."/>
            <person name="Loehr J."/>
            <person name="Walesch S."/>
            <person name="Walt C."/>
            <person name="Boldt J."/>
            <person name="Bunk B."/>
            <person name="Haeckl F.J.F.P.J."/>
            <person name="Gunesch A.P."/>
            <person name="Birkelbach J."/>
            <person name="Nuebel U."/>
            <person name="Pietschmann T."/>
            <person name="Bach T."/>
            <person name="Mueller R."/>
        </authorList>
    </citation>
    <scope>NUCLEOTIDE SEQUENCE [LARGE SCALE GENOMIC DNA]</scope>
    <source>
        <strain evidence="2 3">MSr12523</strain>
    </source>
</reference>
<sequence>MTTSALLVTGASGQLGRQVLDDLLARKVQGPIIATTRNPEHLAAYAAKGIEVRQADFEGDPAALAKAFAGASRALLISTDALDKPGRRLAQHVAALKAFEAAGVQHVVYTSLTNPYVESPILLAPDHRQTEAALAASRLGFTVLRNNVYIDLLLGSLPRVLASGKLVDARGTGATGFVTRHDCALAASAALSAPFTGRRTLEITGPAAVTSAQVATWLGELSGKAVQHISVTTEALTAALVEHGLPAPLAAVIASFDVAIAKGDLAVVTSAVKELTGRDPQTVRDFLAAQKLAS</sequence>
<gene>
    <name evidence="2" type="ORF">LZC95_23595</name>
</gene>
<dbReference type="InterPro" id="IPR016040">
    <property type="entry name" value="NAD(P)-bd_dom"/>
</dbReference>
<name>A0ABZ2KU08_9BACT</name>
<dbReference type="InterPro" id="IPR036291">
    <property type="entry name" value="NAD(P)-bd_dom_sf"/>
</dbReference>
<dbReference type="SUPFAM" id="SSF51735">
    <property type="entry name" value="NAD(P)-binding Rossmann-fold domains"/>
    <property type="match status" value="1"/>
</dbReference>
<dbReference type="Gene3D" id="3.90.25.10">
    <property type="entry name" value="UDP-galactose 4-epimerase, domain 1"/>
    <property type="match status" value="1"/>
</dbReference>
<evidence type="ECO:0000313" key="2">
    <source>
        <dbReference type="EMBL" id="WXA99786.1"/>
    </source>
</evidence>
<dbReference type="InterPro" id="IPR052718">
    <property type="entry name" value="NmrA-type_oxidoreductase"/>
</dbReference>
<dbReference type="EMBL" id="CP089982">
    <property type="protein sequence ID" value="WXA99786.1"/>
    <property type="molecule type" value="Genomic_DNA"/>
</dbReference>
<dbReference type="RefSeq" id="WP_394850430.1">
    <property type="nucleotide sequence ID" value="NZ_CP089982.1"/>
</dbReference>
<feature type="domain" description="NAD(P)-binding" evidence="1">
    <location>
        <begin position="10"/>
        <end position="192"/>
    </location>
</feature>
<dbReference type="Proteomes" id="UP001379533">
    <property type="component" value="Chromosome"/>
</dbReference>
<accession>A0ABZ2KU08</accession>
<dbReference type="Pfam" id="PF13460">
    <property type="entry name" value="NAD_binding_10"/>
    <property type="match status" value="1"/>
</dbReference>
<organism evidence="2 3">
    <name type="scientific">Pendulispora brunnea</name>
    <dbReference type="NCBI Taxonomy" id="2905690"/>
    <lineage>
        <taxon>Bacteria</taxon>
        <taxon>Pseudomonadati</taxon>
        <taxon>Myxococcota</taxon>
        <taxon>Myxococcia</taxon>
        <taxon>Myxococcales</taxon>
        <taxon>Sorangiineae</taxon>
        <taxon>Pendulisporaceae</taxon>
        <taxon>Pendulispora</taxon>
    </lineage>
</organism>
<keyword evidence="3" id="KW-1185">Reference proteome</keyword>
<evidence type="ECO:0000313" key="3">
    <source>
        <dbReference type="Proteomes" id="UP001379533"/>
    </source>
</evidence>
<dbReference type="PANTHER" id="PTHR47129">
    <property type="entry name" value="QUINONE OXIDOREDUCTASE 2"/>
    <property type="match status" value="1"/>
</dbReference>
<dbReference type="PANTHER" id="PTHR47129:SF1">
    <property type="entry name" value="NMRA-LIKE DOMAIN-CONTAINING PROTEIN"/>
    <property type="match status" value="1"/>
</dbReference>
<dbReference type="Gene3D" id="3.40.50.720">
    <property type="entry name" value="NAD(P)-binding Rossmann-like Domain"/>
    <property type="match status" value="1"/>
</dbReference>
<proteinExistence type="predicted"/>
<protein>
    <submittedName>
        <fullName evidence="2">NAD(P)H-binding protein</fullName>
    </submittedName>
</protein>